<gene>
    <name evidence="13" type="ORF">BKG88_02790</name>
</gene>
<dbReference type="InterPro" id="IPR050555">
    <property type="entry name" value="Bact_Solute-Bind_Prot2"/>
</dbReference>
<dbReference type="CDD" id="cd01539">
    <property type="entry name" value="PBP1_GGBP"/>
    <property type="match status" value="1"/>
</dbReference>
<evidence type="ECO:0000256" key="2">
    <source>
        <dbReference type="ARBA" id="ARBA00007639"/>
    </source>
</evidence>
<keyword evidence="8" id="KW-0106">Calcium</keyword>
<evidence type="ECO:0000256" key="4">
    <source>
        <dbReference type="ARBA" id="ARBA00022597"/>
    </source>
</evidence>
<comment type="subcellular location">
    <subcellularLocation>
        <location evidence="1">Periplasm</location>
    </subcellularLocation>
</comment>
<dbReference type="EMBL" id="MLAI01000011">
    <property type="protein sequence ID" value="OOF86961.1"/>
    <property type="molecule type" value="Genomic_DNA"/>
</dbReference>
<proteinExistence type="inferred from homology"/>
<comment type="similarity">
    <text evidence="2">Belongs to the bacterial solute-binding protein 2 family.</text>
</comment>
<keyword evidence="3" id="KW-0813">Transport</keyword>
<dbReference type="InterPro" id="IPR025997">
    <property type="entry name" value="SBP_2_dom"/>
</dbReference>
<evidence type="ECO:0000256" key="9">
    <source>
        <dbReference type="ARBA" id="ARBA00034323"/>
    </source>
</evidence>
<sequence length="331" mass="35664">MKKTAVLSAIALAVGLGSVTASYAADNRIGVTIYKYDDNFMSLMRKEIDKEAKALQGIELLMNDSQNAQSIQNDQVDVLLSKGVKALAINLVDPAAAPTIIGKAKPDNIPVVFFNKDPGAKAIGSYEQAYYVGTDPKESGIIQGNLIAKQWKATPEFDLNKDGKIQFVLLKGEPGHPDAEARTKYVIDELNKQGIQTEQLFIDTGMWDAAMAKDKVDAWLSSSKANNIEVIISNNDGMALGALEATKAHGKKLPIFGVDALPEALQLIKKGELAGTVLNDGVNQGKAVVQLANNLAQGKAANEGTKWELKDRVVRIPYVGVDKDNLAEFLK</sequence>
<feature type="chain" id="PRO_5012053256" description="D-galactose/methyl-galactoside binding periplasmic protein MglB" evidence="11">
    <location>
        <begin position="25"/>
        <end position="331"/>
    </location>
</feature>
<evidence type="ECO:0000256" key="3">
    <source>
        <dbReference type="ARBA" id="ARBA00022448"/>
    </source>
</evidence>
<dbReference type="InterPro" id="IPR028082">
    <property type="entry name" value="Peripla_BP_I"/>
</dbReference>
<reference evidence="13 14" key="1">
    <citation type="submission" date="2016-10" db="EMBL/GenBank/DDBJ databases">
        <title>Rodentibacter gen. nov. and new species.</title>
        <authorList>
            <person name="Christensen H."/>
        </authorList>
    </citation>
    <scope>NUCLEOTIDE SEQUENCE [LARGE SCALE GENOMIC DNA]</scope>
    <source>
        <strain evidence="13 14">Ppn158</strain>
    </source>
</reference>
<dbReference type="Proteomes" id="UP000189353">
    <property type="component" value="Unassembled WGS sequence"/>
</dbReference>
<dbReference type="InterPro" id="IPR044085">
    <property type="entry name" value="MglB-like_PBP1"/>
</dbReference>
<dbReference type="Gene3D" id="3.40.50.2300">
    <property type="match status" value="2"/>
</dbReference>
<evidence type="ECO:0000256" key="5">
    <source>
        <dbReference type="ARBA" id="ARBA00022723"/>
    </source>
</evidence>
<dbReference type="GO" id="GO:0030288">
    <property type="term" value="C:outer membrane-bounded periplasmic space"/>
    <property type="evidence" value="ECO:0007669"/>
    <property type="project" value="TreeGrafter"/>
</dbReference>
<evidence type="ECO:0000256" key="1">
    <source>
        <dbReference type="ARBA" id="ARBA00004418"/>
    </source>
</evidence>
<evidence type="ECO:0000256" key="6">
    <source>
        <dbReference type="ARBA" id="ARBA00022729"/>
    </source>
</evidence>
<accession>A0A1V3LC40</accession>
<dbReference type="AlphaFoldDB" id="A0A1V3LC40"/>
<evidence type="ECO:0000256" key="10">
    <source>
        <dbReference type="ARBA" id="ARBA00034344"/>
    </source>
</evidence>
<feature type="domain" description="Periplasmic binding protein" evidence="12">
    <location>
        <begin position="29"/>
        <end position="299"/>
    </location>
</feature>
<evidence type="ECO:0000256" key="11">
    <source>
        <dbReference type="SAM" id="SignalP"/>
    </source>
</evidence>
<comment type="subunit">
    <text evidence="9">The ABC transporter complex is composed of one ATP-binding protein (MglA), two transmembrane proteins (MglC) and a solute-binding protein (MglB).</text>
</comment>
<dbReference type="Pfam" id="PF13407">
    <property type="entry name" value="Peripla_BP_4"/>
    <property type="match status" value="1"/>
</dbReference>
<keyword evidence="4" id="KW-0762">Sugar transport</keyword>
<dbReference type="RefSeq" id="WP_077552436.1">
    <property type="nucleotide sequence ID" value="NZ_MLAI01000011.1"/>
</dbReference>
<feature type="signal peptide" evidence="11">
    <location>
        <begin position="1"/>
        <end position="24"/>
    </location>
</feature>
<dbReference type="GO" id="GO:0030246">
    <property type="term" value="F:carbohydrate binding"/>
    <property type="evidence" value="ECO:0007669"/>
    <property type="project" value="InterPro"/>
</dbReference>
<evidence type="ECO:0000256" key="8">
    <source>
        <dbReference type="ARBA" id="ARBA00022837"/>
    </source>
</evidence>
<keyword evidence="6 11" id="KW-0732">Signal</keyword>
<name>A0A1V3LC40_9PAST</name>
<dbReference type="PANTHER" id="PTHR30036:SF2">
    <property type="entry name" value="D-GALACTOSE_METHYL-GALACTOSIDE BINDING PERIPLASMIC PROTEIN MGLB"/>
    <property type="match status" value="1"/>
</dbReference>
<organism evidence="13 14">
    <name type="scientific">Rodentibacter ratti</name>
    <dbReference type="NCBI Taxonomy" id="1906745"/>
    <lineage>
        <taxon>Bacteria</taxon>
        <taxon>Pseudomonadati</taxon>
        <taxon>Pseudomonadota</taxon>
        <taxon>Gammaproteobacteria</taxon>
        <taxon>Pasteurellales</taxon>
        <taxon>Pasteurellaceae</taxon>
        <taxon>Rodentibacter</taxon>
    </lineage>
</organism>
<evidence type="ECO:0000313" key="13">
    <source>
        <dbReference type="EMBL" id="OOF86961.1"/>
    </source>
</evidence>
<dbReference type="GO" id="GO:0055085">
    <property type="term" value="P:transmembrane transport"/>
    <property type="evidence" value="ECO:0007669"/>
    <property type="project" value="UniProtKB-ARBA"/>
</dbReference>
<evidence type="ECO:0000259" key="12">
    <source>
        <dbReference type="Pfam" id="PF13407"/>
    </source>
</evidence>
<keyword evidence="5" id="KW-0479">Metal-binding</keyword>
<protein>
    <recommendedName>
        <fullName evidence="10">D-galactose/methyl-galactoside binding periplasmic protein MglB</fullName>
    </recommendedName>
</protein>
<comment type="caution">
    <text evidence="13">The sequence shown here is derived from an EMBL/GenBank/DDBJ whole genome shotgun (WGS) entry which is preliminary data.</text>
</comment>
<dbReference type="OrthoDB" id="9769193at2"/>
<evidence type="ECO:0000256" key="7">
    <source>
        <dbReference type="ARBA" id="ARBA00022764"/>
    </source>
</evidence>
<dbReference type="SUPFAM" id="SSF53822">
    <property type="entry name" value="Periplasmic binding protein-like I"/>
    <property type="match status" value="1"/>
</dbReference>
<dbReference type="GO" id="GO:0046872">
    <property type="term" value="F:metal ion binding"/>
    <property type="evidence" value="ECO:0007669"/>
    <property type="project" value="UniProtKB-KW"/>
</dbReference>
<dbReference type="FunFam" id="3.40.50.2300:FF:000038">
    <property type="entry name" value="Galactose ABC transporter substrate-binding protein"/>
    <property type="match status" value="1"/>
</dbReference>
<evidence type="ECO:0000313" key="14">
    <source>
        <dbReference type="Proteomes" id="UP000189353"/>
    </source>
</evidence>
<dbReference type="PANTHER" id="PTHR30036">
    <property type="entry name" value="D-XYLOSE-BINDING PERIPLASMIC PROTEIN"/>
    <property type="match status" value="1"/>
</dbReference>
<keyword evidence="7" id="KW-0574">Periplasm</keyword>
<dbReference type="NCBIfam" id="NF011924">
    <property type="entry name" value="PRK15395.1"/>
    <property type="match status" value="1"/>
</dbReference>